<comment type="caution">
    <text evidence="1">The sequence shown here is derived from an EMBL/GenBank/DDBJ whole genome shotgun (WGS) entry which is preliminary data.</text>
</comment>
<gene>
    <name evidence="1" type="ORF">ACH47G_08510</name>
</gene>
<keyword evidence="1" id="KW-0804">Transcription</keyword>
<accession>A0ABW7WCT6</accession>
<keyword evidence="1" id="KW-0240">DNA-directed RNA polymerase</keyword>
<keyword evidence="2" id="KW-1185">Reference proteome</keyword>
<organism evidence="1 2">
    <name type="scientific">Nocardia beijingensis</name>
    <dbReference type="NCBI Taxonomy" id="95162"/>
    <lineage>
        <taxon>Bacteria</taxon>
        <taxon>Bacillati</taxon>
        <taxon>Actinomycetota</taxon>
        <taxon>Actinomycetes</taxon>
        <taxon>Mycobacteriales</taxon>
        <taxon>Nocardiaceae</taxon>
        <taxon>Nocardia</taxon>
    </lineage>
</organism>
<dbReference type="EMBL" id="JBIRXV010000001">
    <property type="protein sequence ID" value="MFI2320517.1"/>
    <property type="molecule type" value="Genomic_DNA"/>
</dbReference>
<evidence type="ECO:0000313" key="2">
    <source>
        <dbReference type="Proteomes" id="UP001611450"/>
    </source>
</evidence>
<dbReference type="Proteomes" id="UP001611450">
    <property type="component" value="Unassembled WGS sequence"/>
</dbReference>
<evidence type="ECO:0000313" key="1">
    <source>
        <dbReference type="EMBL" id="MFI2320517.1"/>
    </source>
</evidence>
<protein>
    <submittedName>
        <fullName evidence="1">DNA-directed RNA polymerase subunit beta</fullName>
    </submittedName>
</protein>
<sequence length="163" mass="17770">MSSPNDIKDTPLSVCHFYQNVCGLPAEVDPPHTGRIVFRTGVVCGLMMPAFIGSEVKARMRCNGPEMGPILTHPRSQRWTFLAGADLPDEIGLFAEMSRLQVSIIRGGGIIALPGPGQRPGRFRAWVQPPHGSFRPSGRAVVNAIRESVAQASNRRALVHHVR</sequence>
<dbReference type="RefSeq" id="WP_396945081.1">
    <property type="nucleotide sequence ID" value="NZ_JBIRXV010000001.1"/>
</dbReference>
<proteinExistence type="predicted"/>
<name>A0ABW7WCT6_9NOCA</name>
<dbReference type="GO" id="GO:0000428">
    <property type="term" value="C:DNA-directed RNA polymerase complex"/>
    <property type="evidence" value="ECO:0007669"/>
    <property type="project" value="UniProtKB-KW"/>
</dbReference>
<reference evidence="1 2" key="1">
    <citation type="submission" date="2024-10" db="EMBL/GenBank/DDBJ databases">
        <title>The Natural Products Discovery Center: Release of the First 8490 Sequenced Strains for Exploring Actinobacteria Biosynthetic Diversity.</title>
        <authorList>
            <person name="Kalkreuter E."/>
            <person name="Kautsar S.A."/>
            <person name="Yang D."/>
            <person name="Bader C.D."/>
            <person name="Teijaro C.N."/>
            <person name="Fluegel L."/>
            <person name="Davis C.M."/>
            <person name="Simpson J.R."/>
            <person name="Lauterbach L."/>
            <person name="Steele A.D."/>
            <person name="Gui C."/>
            <person name="Meng S."/>
            <person name="Li G."/>
            <person name="Viehrig K."/>
            <person name="Ye F."/>
            <person name="Su P."/>
            <person name="Kiefer A.F."/>
            <person name="Nichols A."/>
            <person name="Cepeda A.J."/>
            <person name="Yan W."/>
            <person name="Fan B."/>
            <person name="Jiang Y."/>
            <person name="Adhikari A."/>
            <person name="Zheng C.-J."/>
            <person name="Schuster L."/>
            <person name="Cowan T.M."/>
            <person name="Smanski M.J."/>
            <person name="Chevrette M.G."/>
            <person name="De Carvalho L.P.S."/>
            <person name="Shen B."/>
        </authorList>
    </citation>
    <scope>NUCLEOTIDE SEQUENCE [LARGE SCALE GENOMIC DNA]</scope>
    <source>
        <strain evidence="1 2">NPDC019626</strain>
    </source>
</reference>